<dbReference type="PANTHER" id="PTHR28022:SF1">
    <property type="entry name" value="GPI MANNOSYLTRANSFERASE 2 SUBUNIT PGA1"/>
    <property type="match status" value="1"/>
</dbReference>
<protein>
    <submittedName>
        <fullName evidence="3">Uncharacterized protein</fullName>
    </submittedName>
</protein>
<keyword evidence="1" id="KW-0812">Transmembrane</keyword>
<gene>
    <name evidence="3" type="ORF">BDV98DRAFT_559632</name>
</gene>
<evidence type="ECO:0000313" key="4">
    <source>
        <dbReference type="Proteomes" id="UP000305067"/>
    </source>
</evidence>
<evidence type="ECO:0000313" key="3">
    <source>
        <dbReference type="EMBL" id="TFL06564.1"/>
    </source>
</evidence>
<dbReference type="OrthoDB" id="3360032at2759"/>
<organism evidence="3 4">
    <name type="scientific">Pterulicium gracile</name>
    <dbReference type="NCBI Taxonomy" id="1884261"/>
    <lineage>
        <taxon>Eukaryota</taxon>
        <taxon>Fungi</taxon>
        <taxon>Dikarya</taxon>
        <taxon>Basidiomycota</taxon>
        <taxon>Agaricomycotina</taxon>
        <taxon>Agaricomycetes</taxon>
        <taxon>Agaricomycetidae</taxon>
        <taxon>Agaricales</taxon>
        <taxon>Pleurotineae</taxon>
        <taxon>Pterulaceae</taxon>
        <taxon>Pterulicium</taxon>
    </lineage>
</organism>
<keyword evidence="1" id="KW-0472">Membrane</keyword>
<feature type="signal peptide" evidence="2">
    <location>
        <begin position="1"/>
        <end position="22"/>
    </location>
</feature>
<dbReference type="STRING" id="1884261.A0A5C3R5Z8"/>
<keyword evidence="4" id="KW-1185">Reference proteome</keyword>
<dbReference type="InterPro" id="IPR019433">
    <property type="entry name" value="GPI_ManTrfase_II_coact_Pga1"/>
</dbReference>
<dbReference type="GO" id="GO:0006506">
    <property type="term" value="P:GPI anchor biosynthetic process"/>
    <property type="evidence" value="ECO:0007669"/>
    <property type="project" value="TreeGrafter"/>
</dbReference>
<keyword evidence="2" id="KW-0732">Signal</keyword>
<reference evidence="3 4" key="1">
    <citation type="journal article" date="2019" name="Nat. Ecol. Evol.">
        <title>Megaphylogeny resolves global patterns of mushroom evolution.</title>
        <authorList>
            <person name="Varga T."/>
            <person name="Krizsan K."/>
            <person name="Foldi C."/>
            <person name="Dima B."/>
            <person name="Sanchez-Garcia M."/>
            <person name="Sanchez-Ramirez S."/>
            <person name="Szollosi G.J."/>
            <person name="Szarkandi J.G."/>
            <person name="Papp V."/>
            <person name="Albert L."/>
            <person name="Andreopoulos W."/>
            <person name="Angelini C."/>
            <person name="Antonin V."/>
            <person name="Barry K.W."/>
            <person name="Bougher N.L."/>
            <person name="Buchanan P."/>
            <person name="Buyck B."/>
            <person name="Bense V."/>
            <person name="Catcheside P."/>
            <person name="Chovatia M."/>
            <person name="Cooper J."/>
            <person name="Damon W."/>
            <person name="Desjardin D."/>
            <person name="Finy P."/>
            <person name="Geml J."/>
            <person name="Haridas S."/>
            <person name="Hughes K."/>
            <person name="Justo A."/>
            <person name="Karasinski D."/>
            <person name="Kautmanova I."/>
            <person name="Kiss B."/>
            <person name="Kocsube S."/>
            <person name="Kotiranta H."/>
            <person name="LaButti K.M."/>
            <person name="Lechner B.E."/>
            <person name="Liimatainen K."/>
            <person name="Lipzen A."/>
            <person name="Lukacs Z."/>
            <person name="Mihaltcheva S."/>
            <person name="Morgado L.N."/>
            <person name="Niskanen T."/>
            <person name="Noordeloos M.E."/>
            <person name="Ohm R.A."/>
            <person name="Ortiz-Santana B."/>
            <person name="Ovrebo C."/>
            <person name="Racz N."/>
            <person name="Riley R."/>
            <person name="Savchenko A."/>
            <person name="Shiryaev A."/>
            <person name="Soop K."/>
            <person name="Spirin V."/>
            <person name="Szebenyi C."/>
            <person name="Tomsovsky M."/>
            <person name="Tulloss R.E."/>
            <person name="Uehling J."/>
            <person name="Grigoriev I.V."/>
            <person name="Vagvolgyi C."/>
            <person name="Papp T."/>
            <person name="Martin F.M."/>
            <person name="Miettinen O."/>
            <person name="Hibbett D.S."/>
            <person name="Nagy L.G."/>
        </authorList>
    </citation>
    <scope>NUCLEOTIDE SEQUENCE [LARGE SCALE GENOMIC DNA]</scope>
    <source>
        <strain evidence="3 4">CBS 309.79</strain>
    </source>
</reference>
<dbReference type="GO" id="GO:0000030">
    <property type="term" value="F:mannosyltransferase activity"/>
    <property type="evidence" value="ECO:0007669"/>
    <property type="project" value="TreeGrafter"/>
</dbReference>
<dbReference type="GO" id="GO:0031501">
    <property type="term" value="C:mannosyltransferase complex"/>
    <property type="evidence" value="ECO:0007669"/>
    <property type="project" value="TreeGrafter"/>
</dbReference>
<sequence length="225" mass="24927">MSIISHSVYPLVLLFLAAPTYANTEIVNFSRSSLIPAGIEPTWSTRAQVGHAAQLILEPAAEASDAHCCTEDMPAAPTSKRSHSLWLSYDMDRQSFDAYTIRLSWPASHPTEFRIRPYEGCENSAKSGCDDDANLLYVHVTAVTTGVRPYSALSIASEAVPFHILLEPLRLSVVPASLIPFLFLLVFVVVLAYFLFRRVIPHFEHMSTQARHELLAAIPTDKKTS</sequence>
<dbReference type="GO" id="GO:0005789">
    <property type="term" value="C:endoplasmic reticulum membrane"/>
    <property type="evidence" value="ECO:0007669"/>
    <property type="project" value="TreeGrafter"/>
</dbReference>
<dbReference type="Pfam" id="PF10333">
    <property type="entry name" value="Pga1"/>
    <property type="match status" value="1"/>
</dbReference>
<proteinExistence type="predicted"/>
<keyword evidence="1" id="KW-1133">Transmembrane helix</keyword>
<dbReference type="EMBL" id="ML178815">
    <property type="protein sequence ID" value="TFL06564.1"/>
    <property type="molecule type" value="Genomic_DNA"/>
</dbReference>
<evidence type="ECO:0000256" key="1">
    <source>
        <dbReference type="SAM" id="Phobius"/>
    </source>
</evidence>
<dbReference type="PANTHER" id="PTHR28022">
    <property type="entry name" value="GPI MANNOSYLTRANSFERASE 2 SUBUNIT PGA1"/>
    <property type="match status" value="1"/>
</dbReference>
<evidence type="ECO:0000256" key="2">
    <source>
        <dbReference type="SAM" id="SignalP"/>
    </source>
</evidence>
<dbReference type="AlphaFoldDB" id="A0A5C3R5Z8"/>
<dbReference type="Proteomes" id="UP000305067">
    <property type="component" value="Unassembled WGS sequence"/>
</dbReference>
<feature type="transmembrane region" description="Helical" evidence="1">
    <location>
        <begin position="178"/>
        <end position="196"/>
    </location>
</feature>
<feature type="chain" id="PRO_5022886487" evidence="2">
    <location>
        <begin position="23"/>
        <end position="225"/>
    </location>
</feature>
<accession>A0A5C3R5Z8</accession>
<name>A0A5C3R5Z8_9AGAR</name>